<evidence type="ECO:0000313" key="3">
    <source>
        <dbReference type="EMBL" id="ODH45212.1"/>
    </source>
</evidence>
<dbReference type="Proteomes" id="UP000242814">
    <property type="component" value="Unassembled WGS sequence"/>
</dbReference>
<dbReference type="InterPro" id="IPR001810">
    <property type="entry name" value="F-box_dom"/>
</dbReference>
<evidence type="ECO:0000256" key="1">
    <source>
        <dbReference type="SAM" id="MobiDB-lite"/>
    </source>
</evidence>
<dbReference type="InterPro" id="IPR036047">
    <property type="entry name" value="F-box-like_dom_sf"/>
</dbReference>
<organism evidence="3 4">
    <name type="scientific">Paracoccidioides brasiliensis</name>
    <dbReference type="NCBI Taxonomy" id="121759"/>
    <lineage>
        <taxon>Eukaryota</taxon>
        <taxon>Fungi</taxon>
        <taxon>Dikarya</taxon>
        <taxon>Ascomycota</taxon>
        <taxon>Pezizomycotina</taxon>
        <taxon>Eurotiomycetes</taxon>
        <taxon>Eurotiomycetidae</taxon>
        <taxon>Onygenales</taxon>
        <taxon>Ajellomycetaceae</taxon>
        <taxon>Paracoccidioides</taxon>
    </lineage>
</organism>
<comment type="caution">
    <text evidence="3">The sequence shown here is derived from an EMBL/GenBank/DDBJ whole genome shotgun (WGS) entry which is preliminary data.</text>
</comment>
<sequence>MAPNLEVRARKFRAMFDRAKATYLKKNQWPSFWGWLPVEIQINIFSHCRLQDIVHLRLTSRTFTTLIDTHEEAISRKYLRLRRHGSLPSPIDESRTYTREPEDDVILLSDLFPPPRRENSDQGVYTFRYLWSLRKRQEVCSKLSYYLADRVLDRYMQTSLENDPPFASKKDLQASHECRVAQLQFKLTPLMFYTLFFLETYARARLDLQSDLYATYLAGRLPVPIQPPDRSRMFRKLQAEIVRTPPFTNTRTLISTHHCTHLLVSYLRFTLSPEPPFHTSCDPWISMLLTTSGLGRIAEFFAAEKGGGNNQRTMRKEFMRNMQADWDASRNDVRACMVYGDGEESVKPPPIREIWFEAARTEMRVRGVLPHQTEDWVEGKVVLNSAQDEAVSSVTISFLGKAKTRFRTSDGGPYTGRVQFFSYFQQLFRGNYTFSASKRLEWPFQFVFPDTPVNKQSDVTQGNFLRRMDGYPLPPTFSYESVYLTSNETHCRIQYQLSAELQRPSSFSLSSGTVRAQKSLNFTPHRSEASPATNFSPTPSTWTVFSKKILPEYENYEPTMKEKVTSTFSSKTKLPSSAFRIITKLPDKVVLGQSIPLLVSATHLPELSTTEIIPIIRLRHLSLTLRTHTSFCGISTWGGTHDGNKDEKLIVAHRTNLDIPLESQPCHLGWPLNNPCLQSLAPSFVSDIIRRSYSLHLKFMVECAECTKSIHASRMWFDVMSSSYSQEPLGPAPIEEDVVAVVVVEEEEEEEEMRMCSGVVGRSWDHAPEYDFVDSKGNQKPDLELPAYQP</sequence>
<dbReference type="VEuPathDB" id="FungiDB:PADG_02512"/>
<dbReference type="Pfam" id="PF00646">
    <property type="entry name" value="F-box"/>
    <property type="match status" value="1"/>
</dbReference>
<feature type="domain" description="F-box" evidence="2">
    <location>
        <begin position="30"/>
        <end position="81"/>
    </location>
</feature>
<proteinExistence type="predicted"/>
<dbReference type="CDD" id="cd22952">
    <property type="entry name" value="ART10-like"/>
    <property type="match status" value="1"/>
</dbReference>
<dbReference type="EMBL" id="LZYO01000005">
    <property type="protein sequence ID" value="ODH45212.1"/>
    <property type="molecule type" value="Genomic_DNA"/>
</dbReference>
<protein>
    <recommendedName>
        <fullName evidence="2">F-box domain-containing protein</fullName>
    </recommendedName>
</protein>
<dbReference type="VEuPathDB" id="FungiDB:PABG_00120"/>
<dbReference type="AlphaFoldDB" id="A0A1D2JPV2"/>
<evidence type="ECO:0000313" key="4">
    <source>
        <dbReference type="Proteomes" id="UP000242814"/>
    </source>
</evidence>
<name>A0A1D2JPV2_PARBR</name>
<feature type="region of interest" description="Disordered" evidence="1">
    <location>
        <begin position="770"/>
        <end position="790"/>
    </location>
</feature>
<accession>A0A1D2JPV2</accession>
<dbReference type="InterPro" id="IPR014752">
    <property type="entry name" value="Arrestin-like_C"/>
</dbReference>
<dbReference type="SMART" id="SM00256">
    <property type="entry name" value="FBOX"/>
    <property type="match status" value="1"/>
</dbReference>
<evidence type="ECO:0000259" key="2">
    <source>
        <dbReference type="PROSITE" id="PS50181"/>
    </source>
</evidence>
<feature type="compositionally biased region" description="Basic and acidic residues" evidence="1">
    <location>
        <begin position="770"/>
        <end position="783"/>
    </location>
</feature>
<gene>
    <name evidence="3" type="ORF">ACO22_00325</name>
</gene>
<reference evidence="3 4" key="1">
    <citation type="submission" date="2016-06" db="EMBL/GenBank/DDBJ databases">
        <authorList>
            <person name="Kjaerup R.B."/>
            <person name="Dalgaard T.S."/>
            <person name="Juul-Madsen H.R."/>
        </authorList>
    </citation>
    <scope>NUCLEOTIDE SEQUENCE [LARGE SCALE GENOMIC DNA]</scope>
    <source>
        <strain evidence="3 4">Pb300</strain>
    </source>
</reference>
<dbReference type="PROSITE" id="PS50181">
    <property type="entry name" value="FBOX"/>
    <property type="match status" value="1"/>
</dbReference>
<dbReference type="Gene3D" id="2.60.40.640">
    <property type="match status" value="1"/>
</dbReference>
<dbReference type="SUPFAM" id="SSF81383">
    <property type="entry name" value="F-box domain"/>
    <property type="match status" value="1"/>
</dbReference>